<dbReference type="PANTHER" id="PTHR35813">
    <property type="entry name" value="INNER MEMBRANE PROTEIN YBAN"/>
    <property type="match status" value="1"/>
</dbReference>
<name>A0ABY0F9J8_9NEIS</name>
<keyword evidence="3" id="KW-1185">Reference proteome</keyword>
<feature type="transmembrane region" description="Helical" evidence="1">
    <location>
        <begin position="12"/>
        <end position="43"/>
    </location>
</feature>
<gene>
    <name evidence="2" type="ORF">EBB06_14010</name>
</gene>
<sequence>MSPYTRYLWLTLGVVCCLLGVIGALLPLMPTTLFLILAAACFARSHPEWHRALLEHPHFGPSLRLWETQRAFTPAGKRAALIGIAAGFALSIWLMAGHPWLQAGLFAFGALLATWVVRRPSIAKLAMTKK</sequence>
<dbReference type="EMBL" id="REGR01000015">
    <property type="protein sequence ID" value="RXZ42157.1"/>
    <property type="molecule type" value="Genomic_DNA"/>
</dbReference>
<reference evidence="2 3" key="1">
    <citation type="submission" date="2018-10" db="EMBL/GenBank/DDBJ databases">
        <title>Draft genome of Fastidiocella sp. strain 375T, a bacterium isolated from a karstic cave dripping water.</title>
        <authorList>
            <person name="Coelho C."/>
            <person name="Verissimo A."/>
            <person name="Tiago I."/>
        </authorList>
    </citation>
    <scope>NUCLEOTIDE SEQUENCE [LARGE SCALE GENOMIC DNA]</scope>
    <source>
        <strain evidence="2 3">CAVE-375</strain>
    </source>
</reference>
<feature type="transmembrane region" description="Helical" evidence="1">
    <location>
        <begin position="100"/>
        <end position="117"/>
    </location>
</feature>
<keyword evidence="1" id="KW-1133">Transmembrane helix</keyword>
<evidence type="ECO:0000313" key="2">
    <source>
        <dbReference type="EMBL" id="RXZ42157.1"/>
    </source>
</evidence>
<dbReference type="Pfam" id="PF04304">
    <property type="entry name" value="DUF454"/>
    <property type="match status" value="1"/>
</dbReference>
<dbReference type="PANTHER" id="PTHR35813:SF1">
    <property type="entry name" value="INNER MEMBRANE PROTEIN YBAN"/>
    <property type="match status" value="1"/>
</dbReference>
<comment type="caution">
    <text evidence="2">The sequence shown here is derived from an EMBL/GenBank/DDBJ whole genome shotgun (WGS) entry which is preliminary data.</text>
</comment>
<organism evidence="2 3">
    <name type="scientific">Crenobacter cavernae</name>
    <dbReference type="NCBI Taxonomy" id="2290923"/>
    <lineage>
        <taxon>Bacteria</taxon>
        <taxon>Pseudomonadati</taxon>
        <taxon>Pseudomonadota</taxon>
        <taxon>Betaproteobacteria</taxon>
        <taxon>Neisseriales</taxon>
        <taxon>Neisseriaceae</taxon>
        <taxon>Crenobacter</taxon>
    </lineage>
</organism>
<dbReference type="Proteomes" id="UP000290682">
    <property type="component" value="Unassembled WGS sequence"/>
</dbReference>
<feature type="transmembrane region" description="Helical" evidence="1">
    <location>
        <begin position="78"/>
        <end position="94"/>
    </location>
</feature>
<protein>
    <submittedName>
        <fullName evidence="2">DUF454 domain-containing protein</fullName>
    </submittedName>
</protein>
<proteinExistence type="predicted"/>
<evidence type="ECO:0000256" key="1">
    <source>
        <dbReference type="SAM" id="Phobius"/>
    </source>
</evidence>
<keyword evidence="1" id="KW-0812">Transmembrane</keyword>
<dbReference type="PIRSF" id="PIRSF016789">
    <property type="entry name" value="DUF454"/>
    <property type="match status" value="1"/>
</dbReference>
<dbReference type="InterPro" id="IPR007401">
    <property type="entry name" value="DUF454"/>
</dbReference>
<accession>A0ABY0F9J8</accession>
<keyword evidence="1" id="KW-0472">Membrane</keyword>
<evidence type="ECO:0000313" key="3">
    <source>
        <dbReference type="Proteomes" id="UP000290682"/>
    </source>
</evidence>
<dbReference type="RefSeq" id="WP_129213771.1">
    <property type="nucleotide sequence ID" value="NZ_REGR01000015.1"/>
</dbReference>